<reference evidence="11 12" key="1">
    <citation type="journal article" date="2009" name="Int. J. Syst. Evol. Microbiol.">
        <title>Paenibacillus contaminans sp. nov., isolated from a contaminated laboratory plate.</title>
        <authorList>
            <person name="Chou J.H."/>
            <person name="Lee J.H."/>
            <person name="Lin M.C."/>
            <person name="Chang P.S."/>
            <person name="Arun A.B."/>
            <person name="Young C.C."/>
            <person name="Chen W.M."/>
        </authorList>
    </citation>
    <scope>NUCLEOTIDE SEQUENCE [LARGE SCALE GENOMIC DNA]</scope>
    <source>
        <strain evidence="11 12">CKOBP-6</strain>
    </source>
</reference>
<organism evidence="11 12">
    <name type="scientific">Paenibacillus contaminans</name>
    <dbReference type="NCBI Taxonomy" id="450362"/>
    <lineage>
        <taxon>Bacteria</taxon>
        <taxon>Bacillati</taxon>
        <taxon>Bacillota</taxon>
        <taxon>Bacilli</taxon>
        <taxon>Bacillales</taxon>
        <taxon>Paenibacillaceae</taxon>
        <taxon>Paenibacillus</taxon>
    </lineage>
</organism>
<comment type="catalytic activity">
    <reaction evidence="8 9">
        <text>L-2,4-diaminobutanoate + acetyl-CoA = (2S)-4-acetamido-2-aminobutanoate + CoA + H(+)</text>
        <dbReference type="Rhea" id="RHEA:16901"/>
        <dbReference type="ChEBI" id="CHEBI:15378"/>
        <dbReference type="ChEBI" id="CHEBI:57287"/>
        <dbReference type="ChEBI" id="CHEBI:57288"/>
        <dbReference type="ChEBI" id="CHEBI:58761"/>
        <dbReference type="ChEBI" id="CHEBI:58929"/>
        <dbReference type="EC" id="2.3.1.178"/>
    </reaction>
</comment>
<evidence type="ECO:0000256" key="5">
    <source>
        <dbReference type="ARBA" id="ARBA00017935"/>
    </source>
</evidence>
<dbReference type="InterPro" id="IPR012772">
    <property type="entry name" value="Ectoine_EctA"/>
</dbReference>
<dbReference type="SUPFAM" id="SSF55729">
    <property type="entry name" value="Acyl-CoA N-acyltransferases (Nat)"/>
    <property type="match status" value="1"/>
</dbReference>
<evidence type="ECO:0000256" key="9">
    <source>
        <dbReference type="RuleBase" id="RU365045"/>
    </source>
</evidence>
<gene>
    <name evidence="9 11" type="primary">ectA</name>
    <name evidence="11" type="ORF">DQG23_34425</name>
</gene>
<dbReference type="EMBL" id="QMFB01000032">
    <property type="protein sequence ID" value="RAV12677.1"/>
    <property type="molecule type" value="Genomic_DNA"/>
</dbReference>
<evidence type="ECO:0000313" key="11">
    <source>
        <dbReference type="EMBL" id="RAV12677.1"/>
    </source>
</evidence>
<evidence type="ECO:0000256" key="6">
    <source>
        <dbReference type="ARBA" id="ARBA00022679"/>
    </source>
</evidence>
<dbReference type="Pfam" id="PF00583">
    <property type="entry name" value="Acetyltransf_1"/>
    <property type="match status" value="1"/>
</dbReference>
<evidence type="ECO:0000256" key="8">
    <source>
        <dbReference type="ARBA" id="ARBA00048924"/>
    </source>
</evidence>
<protein>
    <recommendedName>
        <fullName evidence="5 9">L-2,4-diaminobutyric acid acetyltransferase</fullName>
        <shortName evidence="9">DABA acetyltransferase</shortName>
        <ecNumber evidence="4 9">2.3.1.178</ecNumber>
    </recommendedName>
</protein>
<name>A0A329M6S0_9BACL</name>
<dbReference type="OrthoDB" id="2436196at2"/>
<dbReference type="GO" id="GO:0033816">
    <property type="term" value="F:diaminobutyrate acetyltransferase activity"/>
    <property type="evidence" value="ECO:0007669"/>
    <property type="project" value="UniProtKB-EC"/>
</dbReference>
<dbReference type="AlphaFoldDB" id="A0A329M6S0"/>
<sequence>MQHNAIEACRFTIRKANVHDGKRIWRLVSESGRLDVNSPYCYIMLTEYFKDTCLVAEMGGEAVGFVSAFLQPAKPETLFVWQIAVSDAHRGHGIADSLLSALVAEECCRRVRFVEATVSPDNRPSKRLFEKLARKLGAPLAAGEGFAASLFPGEAHEDERLIRIGPILRH</sequence>
<evidence type="ECO:0000256" key="2">
    <source>
        <dbReference type="ARBA" id="ARBA00004978"/>
    </source>
</evidence>
<dbReference type="InterPro" id="IPR016181">
    <property type="entry name" value="Acyl_CoA_acyltransferase"/>
</dbReference>
<evidence type="ECO:0000313" key="12">
    <source>
        <dbReference type="Proteomes" id="UP000250369"/>
    </source>
</evidence>
<evidence type="ECO:0000256" key="3">
    <source>
        <dbReference type="ARBA" id="ARBA00010712"/>
    </source>
</evidence>
<dbReference type="NCBIfam" id="TIGR02406">
    <property type="entry name" value="ectoine_EctA"/>
    <property type="match status" value="1"/>
</dbReference>
<evidence type="ECO:0000256" key="4">
    <source>
        <dbReference type="ARBA" id="ARBA00012355"/>
    </source>
</evidence>
<accession>A0A329M6S0</accession>
<dbReference type="CDD" id="cd04301">
    <property type="entry name" value="NAT_SF"/>
    <property type="match status" value="1"/>
</dbReference>
<comment type="function">
    <text evidence="1 9">Catalyzes the acetylation of L-2,4-diaminobutyrate (DABA) to gamma-N-acetyl-alpha,gamma-diaminobutyric acid (ADABA) with acetyl coenzyme A.</text>
</comment>
<dbReference type="Gene3D" id="3.40.630.30">
    <property type="match status" value="1"/>
</dbReference>
<keyword evidence="12" id="KW-1185">Reference proteome</keyword>
<comment type="similarity">
    <text evidence="3 9">Belongs to the acetyltransferase family. EctA subfamily.</text>
</comment>
<feature type="domain" description="N-acetyltransferase" evidence="10">
    <location>
        <begin position="11"/>
        <end position="163"/>
    </location>
</feature>
<keyword evidence="7 9" id="KW-0012">Acyltransferase</keyword>
<comment type="pathway">
    <text evidence="2 9">Amine and polyamine biosynthesis; ectoine biosynthesis; L-ectoine from L-aspartate 4-semialdehyde: step 2/3.</text>
</comment>
<comment type="caution">
    <text evidence="11">The sequence shown here is derived from an EMBL/GenBank/DDBJ whole genome shotgun (WGS) entry which is preliminary data.</text>
</comment>
<proteinExistence type="inferred from homology"/>
<evidence type="ECO:0000256" key="1">
    <source>
        <dbReference type="ARBA" id="ARBA00003741"/>
    </source>
</evidence>
<dbReference type="UniPathway" id="UPA00067">
    <property type="reaction ID" value="UER00122"/>
</dbReference>
<dbReference type="PROSITE" id="PS51186">
    <property type="entry name" value="GNAT"/>
    <property type="match status" value="1"/>
</dbReference>
<evidence type="ECO:0000259" key="10">
    <source>
        <dbReference type="PROSITE" id="PS51186"/>
    </source>
</evidence>
<dbReference type="EC" id="2.3.1.178" evidence="4 9"/>
<keyword evidence="6 9" id="KW-0808">Transferase</keyword>
<dbReference type="RefSeq" id="WP_113035567.1">
    <property type="nucleotide sequence ID" value="NZ_QMFB01000032.1"/>
</dbReference>
<dbReference type="Proteomes" id="UP000250369">
    <property type="component" value="Unassembled WGS sequence"/>
</dbReference>
<dbReference type="GO" id="GO:0019491">
    <property type="term" value="P:ectoine biosynthetic process"/>
    <property type="evidence" value="ECO:0007669"/>
    <property type="project" value="UniProtKB-UniPathway"/>
</dbReference>
<dbReference type="InterPro" id="IPR000182">
    <property type="entry name" value="GNAT_dom"/>
</dbReference>
<evidence type="ECO:0000256" key="7">
    <source>
        <dbReference type="ARBA" id="ARBA00023315"/>
    </source>
</evidence>